<evidence type="ECO:0000313" key="2">
    <source>
        <dbReference type="Proteomes" id="UP000268696"/>
    </source>
</evidence>
<reference evidence="1 2" key="1">
    <citation type="submission" date="2018-03" db="EMBL/GenBank/DDBJ databases">
        <title>Diversity of phytobeneficial traits revealed by whole-genome analysis of worldwide-isolated phenazine-producing Pseudomonas spp.</title>
        <authorList>
            <person name="Biessy A."/>
            <person name="Novinscak A."/>
            <person name="Blom J."/>
            <person name="Leger G."/>
            <person name="Thomashow L.S."/>
            <person name="Cazorla F.M."/>
            <person name="Josic D."/>
            <person name="Filion M."/>
        </authorList>
    </citation>
    <scope>NUCLEOTIDE SEQUENCE [LARGE SCALE GENOMIC DNA]</scope>
    <source>
        <strain evidence="1 2">30B</strain>
    </source>
</reference>
<name>A0A3G7U0M9_9PSED</name>
<evidence type="ECO:0000313" key="1">
    <source>
        <dbReference type="EMBL" id="AZE52887.1"/>
    </source>
</evidence>
<gene>
    <name evidence="1" type="ORF">C4K03_0709</name>
</gene>
<dbReference type="EMBL" id="CP027754">
    <property type="protein sequence ID" value="AZE52887.1"/>
    <property type="molecule type" value="Genomic_DNA"/>
</dbReference>
<dbReference type="AlphaFoldDB" id="A0A3G7U0M9"/>
<sequence>MSLCGRARADGSIEIRPTDSVKKPARASDAFCKLLHKSTTTIKYLFI</sequence>
<dbReference type="Proteomes" id="UP000268696">
    <property type="component" value="Chromosome"/>
</dbReference>
<proteinExistence type="predicted"/>
<protein>
    <submittedName>
        <fullName evidence="1">Uncharacterized protein</fullName>
    </submittedName>
</protein>
<organism evidence="1 2">
    <name type="scientific">Pseudomonas synxantha</name>
    <dbReference type="NCBI Taxonomy" id="47883"/>
    <lineage>
        <taxon>Bacteria</taxon>
        <taxon>Pseudomonadati</taxon>
        <taxon>Pseudomonadota</taxon>
        <taxon>Gammaproteobacteria</taxon>
        <taxon>Pseudomonadales</taxon>
        <taxon>Pseudomonadaceae</taxon>
        <taxon>Pseudomonas</taxon>
    </lineage>
</organism>
<accession>A0A3G7U0M9</accession>